<sequence>MRPRSKRTLPRHRPPLQQSTRWTVPPPIPTQIPRLRFQDRIRSPKVLLSSHSPQG</sequence>
<dbReference type="GeneID" id="98156582"/>
<dbReference type="EMBL" id="JBFXLR010000053">
    <property type="protein sequence ID" value="KAL2842121.1"/>
    <property type="molecule type" value="Genomic_DNA"/>
</dbReference>
<comment type="caution">
    <text evidence="2">The sequence shown here is derived from an EMBL/GenBank/DDBJ whole genome shotgun (WGS) entry which is preliminary data.</text>
</comment>
<name>A0ABR4JQ20_9EURO</name>
<dbReference type="Proteomes" id="UP001610444">
    <property type="component" value="Unassembled WGS sequence"/>
</dbReference>
<keyword evidence="3" id="KW-1185">Reference proteome</keyword>
<evidence type="ECO:0000313" key="3">
    <source>
        <dbReference type="Proteomes" id="UP001610444"/>
    </source>
</evidence>
<protein>
    <submittedName>
        <fullName evidence="2">Uncharacterized protein</fullName>
    </submittedName>
</protein>
<dbReference type="RefSeq" id="XP_070894932.1">
    <property type="nucleotide sequence ID" value="XM_071041418.1"/>
</dbReference>
<organism evidence="2 3">
    <name type="scientific">Aspergillus pseudodeflectus</name>
    <dbReference type="NCBI Taxonomy" id="176178"/>
    <lineage>
        <taxon>Eukaryota</taxon>
        <taxon>Fungi</taxon>
        <taxon>Dikarya</taxon>
        <taxon>Ascomycota</taxon>
        <taxon>Pezizomycotina</taxon>
        <taxon>Eurotiomycetes</taxon>
        <taxon>Eurotiomycetidae</taxon>
        <taxon>Eurotiales</taxon>
        <taxon>Aspergillaceae</taxon>
        <taxon>Aspergillus</taxon>
        <taxon>Aspergillus subgen. Nidulantes</taxon>
    </lineage>
</organism>
<proteinExistence type="predicted"/>
<feature type="region of interest" description="Disordered" evidence="1">
    <location>
        <begin position="1"/>
        <end position="55"/>
    </location>
</feature>
<accession>A0ABR4JQ20</accession>
<evidence type="ECO:0000256" key="1">
    <source>
        <dbReference type="SAM" id="MobiDB-lite"/>
    </source>
</evidence>
<feature type="compositionally biased region" description="Basic residues" evidence="1">
    <location>
        <begin position="1"/>
        <end position="14"/>
    </location>
</feature>
<evidence type="ECO:0000313" key="2">
    <source>
        <dbReference type="EMBL" id="KAL2842121.1"/>
    </source>
</evidence>
<gene>
    <name evidence="2" type="ORF">BJX68DRAFT_244964</name>
</gene>
<reference evidence="2 3" key="1">
    <citation type="submission" date="2024-07" db="EMBL/GenBank/DDBJ databases">
        <title>Section-level genome sequencing and comparative genomics of Aspergillus sections Usti and Cavernicolus.</title>
        <authorList>
            <consortium name="Lawrence Berkeley National Laboratory"/>
            <person name="Nybo J.L."/>
            <person name="Vesth T.C."/>
            <person name="Theobald S."/>
            <person name="Frisvad J.C."/>
            <person name="Larsen T.O."/>
            <person name="Kjaerboelling I."/>
            <person name="Rothschild-Mancinelli K."/>
            <person name="Lyhne E.K."/>
            <person name="Kogle M.E."/>
            <person name="Barry K."/>
            <person name="Clum A."/>
            <person name="Na H."/>
            <person name="Ledsgaard L."/>
            <person name="Lin J."/>
            <person name="Lipzen A."/>
            <person name="Kuo A."/>
            <person name="Riley R."/>
            <person name="Mondo S."/>
            <person name="LaButti K."/>
            <person name="Haridas S."/>
            <person name="Pangalinan J."/>
            <person name="Salamov A.A."/>
            <person name="Simmons B.A."/>
            <person name="Magnuson J.K."/>
            <person name="Chen J."/>
            <person name="Drula E."/>
            <person name="Henrissat B."/>
            <person name="Wiebenga A."/>
            <person name="Lubbers R.J."/>
            <person name="Gomes A.C."/>
            <person name="Macurrencykelacurrency M.R."/>
            <person name="Stajich J."/>
            <person name="Grigoriev I.V."/>
            <person name="Mortensen U.H."/>
            <person name="De vries R.P."/>
            <person name="Baker S.E."/>
            <person name="Andersen M.R."/>
        </authorList>
    </citation>
    <scope>NUCLEOTIDE SEQUENCE [LARGE SCALE GENOMIC DNA]</scope>
    <source>
        <strain evidence="2 3">CBS 756.74</strain>
    </source>
</reference>